<dbReference type="InterPro" id="IPR001173">
    <property type="entry name" value="Glyco_trans_2-like"/>
</dbReference>
<proteinExistence type="predicted"/>
<dbReference type="GO" id="GO:0005886">
    <property type="term" value="C:plasma membrane"/>
    <property type="evidence" value="ECO:0007669"/>
    <property type="project" value="UniProtKB-SubCell"/>
</dbReference>
<dbReference type="HOGENOM" id="CLU_070021_0_0_10"/>
<dbReference type="Gene3D" id="3.90.550.10">
    <property type="entry name" value="Spore Coat Polysaccharide Biosynthesis Protein SpsA, Chain A"/>
    <property type="match status" value="1"/>
</dbReference>
<evidence type="ECO:0000313" key="9">
    <source>
        <dbReference type="Proteomes" id="UP000008841"/>
    </source>
</evidence>
<evidence type="ECO:0000256" key="4">
    <source>
        <dbReference type="ARBA" id="ARBA00022679"/>
    </source>
</evidence>
<dbReference type="KEGG" id="cli:Clim_1850"/>
<dbReference type="PANTHER" id="PTHR43646">
    <property type="entry name" value="GLYCOSYLTRANSFERASE"/>
    <property type="match status" value="1"/>
</dbReference>
<dbReference type="OrthoDB" id="6307329at2"/>
<keyword evidence="2" id="KW-1003">Cell membrane</keyword>
<reference evidence="8 9" key="1">
    <citation type="submission" date="2008-05" db="EMBL/GenBank/DDBJ databases">
        <title>Complete sequence of Chlorobium limicola DSM 245.</title>
        <authorList>
            <consortium name="US DOE Joint Genome Institute"/>
            <person name="Lucas S."/>
            <person name="Copeland A."/>
            <person name="Lapidus A."/>
            <person name="Glavina del Rio T."/>
            <person name="Dalin E."/>
            <person name="Tice H."/>
            <person name="Bruce D."/>
            <person name="Goodwin L."/>
            <person name="Pitluck S."/>
            <person name="Schmutz J."/>
            <person name="Larimer F."/>
            <person name="Land M."/>
            <person name="Hauser L."/>
            <person name="Kyrpides N."/>
            <person name="Ovchinnikova G."/>
            <person name="Zhao F."/>
            <person name="Li T."/>
            <person name="Liu Z."/>
            <person name="Overmann J."/>
            <person name="Bryant D.A."/>
            <person name="Richardson P."/>
        </authorList>
    </citation>
    <scope>NUCLEOTIDE SEQUENCE [LARGE SCALE GENOMIC DNA]</scope>
    <source>
        <strain evidence="9">DSM 245 / NBRC 103803 / 6330</strain>
    </source>
</reference>
<keyword evidence="6" id="KW-0812">Transmembrane</keyword>
<feature type="transmembrane region" description="Helical" evidence="6">
    <location>
        <begin position="276"/>
        <end position="296"/>
    </location>
</feature>
<dbReference type="InterPro" id="IPR029044">
    <property type="entry name" value="Nucleotide-diphossugar_trans"/>
</dbReference>
<accession>B3EF27</accession>
<dbReference type="EMBL" id="CP001097">
    <property type="protein sequence ID" value="ACD90889.1"/>
    <property type="molecule type" value="Genomic_DNA"/>
</dbReference>
<feature type="transmembrane region" description="Helical" evidence="6">
    <location>
        <begin position="317"/>
        <end position="338"/>
    </location>
</feature>
<gene>
    <name evidence="8" type="ordered locus">Clim_1850</name>
</gene>
<feature type="transmembrane region" description="Helical" evidence="6">
    <location>
        <begin position="252"/>
        <end position="270"/>
    </location>
</feature>
<dbReference type="Pfam" id="PF00535">
    <property type="entry name" value="Glycos_transf_2"/>
    <property type="match status" value="1"/>
</dbReference>
<evidence type="ECO:0000256" key="3">
    <source>
        <dbReference type="ARBA" id="ARBA00022676"/>
    </source>
</evidence>
<organism evidence="8 9">
    <name type="scientific">Chlorobium limicola (strain DSM 245 / NBRC 103803 / 6330)</name>
    <dbReference type="NCBI Taxonomy" id="290315"/>
    <lineage>
        <taxon>Bacteria</taxon>
        <taxon>Pseudomonadati</taxon>
        <taxon>Chlorobiota</taxon>
        <taxon>Chlorobiia</taxon>
        <taxon>Chlorobiales</taxon>
        <taxon>Chlorobiaceae</taxon>
        <taxon>Chlorobium/Pelodictyon group</taxon>
        <taxon>Chlorobium</taxon>
    </lineage>
</organism>
<dbReference type="SUPFAM" id="SSF53448">
    <property type="entry name" value="Nucleotide-diphospho-sugar transferases"/>
    <property type="match status" value="1"/>
</dbReference>
<protein>
    <submittedName>
        <fullName evidence="8">Glycosyl transferase family 2</fullName>
    </submittedName>
</protein>
<dbReference type="eggNOG" id="COG1215">
    <property type="taxonomic scope" value="Bacteria"/>
</dbReference>
<dbReference type="CAZy" id="GT2">
    <property type="family name" value="Glycosyltransferase Family 2"/>
</dbReference>
<keyword evidence="3" id="KW-0328">Glycosyltransferase</keyword>
<dbReference type="RefSeq" id="WP_012466762.1">
    <property type="nucleotide sequence ID" value="NC_010803.1"/>
</dbReference>
<evidence type="ECO:0000256" key="5">
    <source>
        <dbReference type="ARBA" id="ARBA00023136"/>
    </source>
</evidence>
<evidence type="ECO:0000313" key="8">
    <source>
        <dbReference type="EMBL" id="ACD90889.1"/>
    </source>
</evidence>
<dbReference type="STRING" id="290315.Clim_1850"/>
<name>B3EF27_CHLL2</name>
<evidence type="ECO:0000259" key="7">
    <source>
        <dbReference type="Pfam" id="PF00535"/>
    </source>
</evidence>
<keyword evidence="6" id="KW-1133">Transmembrane helix</keyword>
<keyword evidence="4 8" id="KW-0808">Transferase</keyword>
<evidence type="ECO:0000256" key="6">
    <source>
        <dbReference type="SAM" id="Phobius"/>
    </source>
</evidence>
<evidence type="ECO:0000256" key="2">
    <source>
        <dbReference type="ARBA" id="ARBA00022475"/>
    </source>
</evidence>
<feature type="domain" description="Glycosyltransferase 2-like" evidence="7">
    <location>
        <begin position="25"/>
        <end position="140"/>
    </location>
</feature>
<sequence>MKHTHQNDGSQEYLPSIDCVLIGVNCASTLKRCIDSILACDYPKEKLRIIYVDGGSSDTSKAIATAYQNVTLIALDLLHPTPGLQRNAGWKNGTAPFVQFLDSDTIIDPAWLRAATTAIQDPAIGAINGYRRELHPERTIYNWIGDIEWNGPPGQSDCFGGDVLIRRTALEESGGYDETLVGGEDPELSRRIIRNGWQIRRLYALMTSHDLAMTTIRQYLKRGFRSGYGFAAVRLREAKAGSSFWKPENRKILIKGGGFLIGATAAPLIALTQHNVRGTILSLASLLGGTALLLNPRIFKVEKFMRDNKLRREEAKIYAWHCSLVVLPQLLGIIRFHAGRLLGKPLTNKRAVLKTGLSTTRT</sequence>
<dbReference type="GO" id="GO:0016757">
    <property type="term" value="F:glycosyltransferase activity"/>
    <property type="evidence" value="ECO:0007669"/>
    <property type="project" value="UniProtKB-KW"/>
</dbReference>
<evidence type="ECO:0000256" key="1">
    <source>
        <dbReference type="ARBA" id="ARBA00004236"/>
    </source>
</evidence>
<keyword evidence="5 6" id="KW-0472">Membrane</keyword>
<dbReference type="AlphaFoldDB" id="B3EF27"/>
<comment type="subcellular location">
    <subcellularLocation>
        <location evidence="1">Cell membrane</location>
    </subcellularLocation>
</comment>
<dbReference type="PANTHER" id="PTHR43646:SF2">
    <property type="entry name" value="GLYCOSYLTRANSFERASE 2-LIKE DOMAIN-CONTAINING PROTEIN"/>
    <property type="match status" value="1"/>
</dbReference>
<dbReference type="Proteomes" id="UP000008841">
    <property type="component" value="Chromosome"/>
</dbReference>